<evidence type="ECO:0000313" key="4">
    <source>
        <dbReference type="Proteomes" id="UP000604825"/>
    </source>
</evidence>
<dbReference type="PANTHER" id="PTHR32133">
    <property type="entry name" value="OS07G0120400 PROTEIN"/>
    <property type="match status" value="1"/>
</dbReference>
<dbReference type="PANTHER" id="PTHR32133:SF366">
    <property type="entry name" value="OS07G0122900 PROTEIN"/>
    <property type="match status" value="1"/>
</dbReference>
<dbReference type="OrthoDB" id="625451at2759"/>
<dbReference type="Proteomes" id="UP000604825">
    <property type="component" value="Unassembled WGS sequence"/>
</dbReference>
<dbReference type="Gene3D" id="1.20.1280.50">
    <property type="match status" value="1"/>
</dbReference>
<comment type="caution">
    <text evidence="3">The sequence shown here is derived from an EMBL/GenBank/DDBJ whole genome shotgun (WGS) entry which is preliminary data.</text>
</comment>
<proteinExistence type="predicted"/>
<dbReference type="SMART" id="SM00256">
    <property type="entry name" value="FBOX"/>
    <property type="match status" value="1"/>
</dbReference>
<evidence type="ECO:0000313" key="3">
    <source>
        <dbReference type="EMBL" id="CAD6213166.1"/>
    </source>
</evidence>
<feature type="region of interest" description="Disordered" evidence="1">
    <location>
        <begin position="1"/>
        <end position="48"/>
    </location>
</feature>
<protein>
    <recommendedName>
        <fullName evidence="2">F-box domain-containing protein</fullName>
    </recommendedName>
</protein>
<gene>
    <name evidence="3" type="ORF">NCGR_LOCUS8864</name>
</gene>
<evidence type="ECO:0000256" key="1">
    <source>
        <dbReference type="SAM" id="MobiDB-lite"/>
    </source>
</evidence>
<dbReference type="InterPro" id="IPR036047">
    <property type="entry name" value="F-box-like_dom_sf"/>
</dbReference>
<dbReference type="SUPFAM" id="SSF81383">
    <property type="entry name" value="F-box domain"/>
    <property type="match status" value="1"/>
</dbReference>
<dbReference type="InterPro" id="IPR001810">
    <property type="entry name" value="F-box_dom"/>
</dbReference>
<sequence>MGRSGLGRHSGTSHLSRHSKKLRRPSCQTDCELKRRAPASSRLSASPYPCPQTPNSAAIATMVMTPPPKRLCGRSLLDLPDDLIPEILLRLPPHDPRRLVRCSAVCKPWRRLLTDPAFLRRYRAFHGVPPMLGLLFHLELPSNRFLARFVRTTSFRPRTLDHAGCYVRDARHGRILFRNVTGEENDHDLFVWSPVTDEVWGLYMPCPFYYWNVAVVCAAAAREGGCDCDHLDCHGGPFLVAFVDTDDDGMTYARVYSSETGAWSDATYAQHPNGLADMDMLEPIALVGNRIYFPAAQSKTIVEYDLGRRKLAFVDPPLPHQGHGILMPAMGGGLGFASVRGSRLYLWSREIAGSDRTAAAWTQSRVLELSTLPDRETRVPLNQPTALGFTEILMEEDMTAVGFAEGLGVIFVTTSAGVFAINLESGQVKKMSGRRPVPDVVIPYMSFYTPGNF</sequence>
<dbReference type="Pfam" id="PF00646">
    <property type="entry name" value="F-box"/>
    <property type="match status" value="1"/>
</dbReference>
<dbReference type="AlphaFoldDB" id="A0A811MZV0"/>
<name>A0A811MZV0_9POAL</name>
<organism evidence="3 4">
    <name type="scientific">Miscanthus lutarioriparius</name>
    <dbReference type="NCBI Taxonomy" id="422564"/>
    <lineage>
        <taxon>Eukaryota</taxon>
        <taxon>Viridiplantae</taxon>
        <taxon>Streptophyta</taxon>
        <taxon>Embryophyta</taxon>
        <taxon>Tracheophyta</taxon>
        <taxon>Spermatophyta</taxon>
        <taxon>Magnoliopsida</taxon>
        <taxon>Liliopsida</taxon>
        <taxon>Poales</taxon>
        <taxon>Poaceae</taxon>
        <taxon>PACMAD clade</taxon>
        <taxon>Panicoideae</taxon>
        <taxon>Andropogonodae</taxon>
        <taxon>Andropogoneae</taxon>
        <taxon>Saccharinae</taxon>
        <taxon>Miscanthus</taxon>
    </lineage>
</organism>
<dbReference type="EMBL" id="CAJGYO010000002">
    <property type="protein sequence ID" value="CAD6213166.1"/>
    <property type="molecule type" value="Genomic_DNA"/>
</dbReference>
<accession>A0A811MZV0</accession>
<dbReference type="PROSITE" id="PS50181">
    <property type="entry name" value="FBOX"/>
    <property type="match status" value="1"/>
</dbReference>
<evidence type="ECO:0000259" key="2">
    <source>
        <dbReference type="PROSITE" id="PS50181"/>
    </source>
</evidence>
<keyword evidence="4" id="KW-1185">Reference proteome</keyword>
<feature type="domain" description="F-box" evidence="2">
    <location>
        <begin position="73"/>
        <end position="122"/>
    </location>
</feature>
<feature type="compositionally biased region" description="Basic residues" evidence="1">
    <location>
        <begin position="15"/>
        <end position="24"/>
    </location>
</feature>
<dbReference type="CDD" id="cd22157">
    <property type="entry name" value="F-box_AtFBW1-like"/>
    <property type="match status" value="1"/>
</dbReference>
<reference evidence="3" key="1">
    <citation type="submission" date="2020-10" db="EMBL/GenBank/DDBJ databases">
        <authorList>
            <person name="Han B."/>
            <person name="Lu T."/>
            <person name="Zhao Q."/>
            <person name="Huang X."/>
            <person name="Zhao Y."/>
        </authorList>
    </citation>
    <scope>NUCLEOTIDE SEQUENCE</scope>
</reference>
<feature type="compositionally biased region" description="Low complexity" evidence="1">
    <location>
        <begin position="38"/>
        <end position="47"/>
    </location>
</feature>